<dbReference type="PANTHER" id="PTHR11002">
    <property type="entry name" value="CARBONIC ANHYDRASE"/>
    <property type="match status" value="1"/>
</dbReference>
<keyword evidence="6" id="KW-0456">Lyase</keyword>
<evidence type="ECO:0000313" key="10">
    <source>
        <dbReference type="EMBL" id="MBN9413252.1"/>
    </source>
</evidence>
<sequence>MLDEFEMLVQGYAAFRASYFNGDNELYGKLVEEGQKPKILMIACSDSRVDPAIVLGCQPGDLFVVRNVANLVPPCESDQGYHGTSAALEFGIKALKIKHVVLFGHTRCGGIQSLFEVPQENKEKLSFIEKWMGLARPAFEKVQQEHTHLPLEDKITTCEQYSLLNSLENLMSFDWIREKVETNQLVLHAWYFDIQTGLIYAHDPHTTIFKPLIQENLQTLTERSS</sequence>
<dbReference type="Proteomes" id="UP000664414">
    <property type="component" value="Unassembled WGS sequence"/>
</dbReference>
<evidence type="ECO:0000256" key="8">
    <source>
        <dbReference type="ARBA" id="ARBA00048348"/>
    </source>
</evidence>
<evidence type="ECO:0000313" key="11">
    <source>
        <dbReference type="Proteomes" id="UP000664414"/>
    </source>
</evidence>
<name>A0A8J7PK40_9PROT</name>
<proteinExistence type="inferred from homology"/>
<evidence type="ECO:0000256" key="1">
    <source>
        <dbReference type="ARBA" id="ARBA00006217"/>
    </source>
</evidence>
<keyword evidence="4 9" id="KW-0479">Metal-binding</keyword>
<feature type="binding site" evidence="9">
    <location>
        <position position="108"/>
    </location>
    <ligand>
        <name>Zn(2+)</name>
        <dbReference type="ChEBI" id="CHEBI:29105"/>
    </ligand>
</feature>
<dbReference type="AlphaFoldDB" id="A0A8J7PK40"/>
<evidence type="ECO:0000256" key="7">
    <source>
        <dbReference type="ARBA" id="ARBA00031969"/>
    </source>
</evidence>
<evidence type="ECO:0000256" key="2">
    <source>
        <dbReference type="ARBA" id="ARBA00012925"/>
    </source>
</evidence>
<dbReference type="InterPro" id="IPR045066">
    <property type="entry name" value="Beta_CA_cladeB"/>
</dbReference>
<dbReference type="GO" id="GO:0015976">
    <property type="term" value="P:carbon utilization"/>
    <property type="evidence" value="ECO:0007669"/>
    <property type="project" value="InterPro"/>
</dbReference>
<dbReference type="GO" id="GO:0004089">
    <property type="term" value="F:carbonate dehydratase activity"/>
    <property type="evidence" value="ECO:0007669"/>
    <property type="project" value="UniProtKB-EC"/>
</dbReference>
<keyword evidence="5 9" id="KW-0862">Zinc</keyword>
<dbReference type="Pfam" id="PF00484">
    <property type="entry name" value="Pro_CA"/>
    <property type="match status" value="1"/>
</dbReference>
<gene>
    <name evidence="10" type="ORF">J0H12_04940</name>
</gene>
<protein>
    <recommendedName>
        <fullName evidence="3">Carbonic anhydrase</fullName>
        <ecNumber evidence="2">4.2.1.1</ecNumber>
    </recommendedName>
    <alternativeName>
        <fullName evidence="7">Carbonate dehydratase</fullName>
    </alternativeName>
</protein>
<organism evidence="10 11">
    <name type="scientific">Candidatus Paracaedimonas acanthamoebae</name>
    <dbReference type="NCBI Taxonomy" id="244581"/>
    <lineage>
        <taxon>Bacteria</taxon>
        <taxon>Pseudomonadati</taxon>
        <taxon>Pseudomonadota</taxon>
        <taxon>Alphaproteobacteria</taxon>
        <taxon>Holosporales</taxon>
        <taxon>Caedimonadaceae</taxon>
        <taxon>Candidatus Paracaedimonas</taxon>
    </lineage>
</organism>
<evidence type="ECO:0000256" key="5">
    <source>
        <dbReference type="ARBA" id="ARBA00022833"/>
    </source>
</evidence>
<evidence type="ECO:0000256" key="6">
    <source>
        <dbReference type="ARBA" id="ARBA00023239"/>
    </source>
</evidence>
<feature type="binding site" evidence="9">
    <location>
        <position position="46"/>
    </location>
    <ligand>
        <name>Zn(2+)</name>
        <dbReference type="ChEBI" id="CHEBI:29105"/>
    </ligand>
</feature>
<dbReference type="CDD" id="cd00884">
    <property type="entry name" value="beta_CA_cladeB"/>
    <property type="match status" value="1"/>
</dbReference>
<dbReference type="Gene3D" id="3.40.1050.10">
    <property type="entry name" value="Carbonic anhydrase"/>
    <property type="match status" value="1"/>
</dbReference>
<dbReference type="PANTHER" id="PTHR11002:SF76">
    <property type="entry name" value="CARBONIC ANHYDRASE"/>
    <property type="match status" value="1"/>
</dbReference>
<dbReference type="EMBL" id="JAFKGL010000019">
    <property type="protein sequence ID" value="MBN9413252.1"/>
    <property type="molecule type" value="Genomic_DNA"/>
</dbReference>
<dbReference type="EC" id="4.2.1.1" evidence="2"/>
<evidence type="ECO:0000256" key="3">
    <source>
        <dbReference type="ARBA" id="ARBA00014628"/>
    </source>
</evidence>
<comment type="similarity">
    <text evidence="1">Belongs to the beta-class carbonic anhydrase family.</text>
</comment>
<dbReference type="InterPro" id="IPR036874">
    <property type="entry name" value="Carbonic_anhydrase_sf"/>
</dbReference>
<accession>A0A8J7PK40</accession>
<feature type="binding site" evidence="9">
    <location>
        <position position="105"/>
    </location>
    <ligand>
        <name>Zn(2+)</name>
        <dbReference type="ChEBI" id="CHEBI:29105"/>
    </ligand>
</feature>
<comment type="cofactor">
    <cofactor evidence="9">
        <name>Zn(2+)</name>
        <dbReference type="ChEBI" id="CHEBI:29105"/>
    </cofactor>
    <text evidence="9">Binds 1 zinc ion per subunit.</text>
</comment>
<comment type="caution">
    <text evidence="10">The sequence shown here is derived from an EMBL/GenBank/DDBJ whole genome shotgun (WGS) entry which is preliminary data.</text>
</comment>
<dbReference type="PROSITE" id="PS00704">
    <property type="entry name" value="PROK_CO2_ANHYDRASE_1"/>
    <property type="match status" value="1"/>
</dbReference>
<dbReference type="SUPFAM" id="SSF53056">
    <property type="entry name" value="beta-carbonic anhydrase, cab"/>
    <property type="match status" value="1"/>
</dbReference>
<evidence type="ECO:0000256" key="9">
    <source>
        <dbReference type="PIRSR" id="PIRSR601765-1"/>
    </source>
</evidence>
<dbReference type="InterPro" id="IPR001765">
    <property type="entry name" value="Carbonic_anhydrase"/>
</dbReference>
<evidence type="ECO:0000256" key="4">
    <source>
        <dbReference type="ARBA" id="ARBA00022723"/>
    </source>
</evidence>
<dbReference type="InterPro" id="IPR015892">
    <property type="entry name" value="Carbonic_anhydrase_CS"/>
</dbReference>
<feature type="binding site" evidence="9">
    <location>
        <position position="44"/>
    </location>
    <ligand>
        <name>Zn(2+)</name>
        <dbReference type="ChEBI" id="CHEBI:29105"/>
    </ligand>
</feature>
<dbReference type="SMART" id="SM00947">
    <property type="entry name" value="Pro_CA"/>
    <property type="match status" value="1"/>
</dbReference>
<dbReference type="FunFam" id="3.40.1050.10:FF:000003">
    <property type="entry name" value="Carbonic anhydrase"/>
    <property type="match status" value="1"/>
</dbReference>
<comment type="catalytic activity">
    <reaction evidence="8">
        <text>hydrogencarbonate + H(+) = CO2 + H2O</text>
        <dbReference type="Rhea" id="RHEA:10748"/>
        <dbReference type="ChEBI" id="CHEBI:15377"/>
        <dbReference type="ChEBI" id="CHEBI:15378"/>
        <dbReference type="ChEBI" id="CHEBI:16526"/>
        <dbReference type="ChEBI" id="CHEBI:17544"/>
        <dbReference type="EC" id="4.2.1.1"/>
    </reaction>
</comment>
<reference evidence="10" key="1">
    <citation type="submission" date="2021-02" db="EMBL/GenBank/DDBJ databases">
        <title>Thiocyanate and organic carbon inputs drive convergent selection for specific autotrophic Afipia and Thiobacillus strains within complex microbiomes.</title>
        <authorList>
            <person name="Huddy R.J."/>
            <person name="Sachdeva R."/>
            <person name="Kadzinga F."/>
            <person name="Kantor R.S."/>
            <person name="Harrison S.T.L."/>
            <person name="Banfield J.F."/>
        </authorList>
    </citation>
    <scope>NUCLEOTIDE SEQUENCE</scope>
    <source>
        <strain evidence="10">SCN18_10_11_15_R4_P_38_20</strain>
    </source>
</reference>
<dbReference type="GO" id="GO:0008270">
    <property type="term" value="F:zinc ion binding"/>
    <property type="evidence" value="ECO:0007669"/>
    <property type="project" value="InterPro"/>
</dbReference>